<dbReference type="Proteomes" id="UP001201812">
    <property type="component" value="Unassembled WGS sequence"/>
</dbReference>
<comment type="caution">
    <text evidence="2">The sequence shown here is derived from an EMBL/GenBank/DDBJ whole genome shotgun (WGS) entry which is preliminary data.</text>
</comment>
<dbReference type="InterPro" id="IPR035892">
    <property type="entry name" value="C2_domain_sf"/>
</dbReference>
<dbReference type="GO" id="GO:0070382">
    <property type="term" value="C:exocytic vesicle"/>
    <property type="evidence" value="ECO:0007669"/>
    <property type="project" value="TreeGrafter"/>
</dbReference>
<dbReference type="GO" id="GO:0098793">
    <property type="term" value="C:presynapse"/>
    <property type="evidence" value="ECO:0007669"/>
    <property type="project" value="GOC"/>
</dbReference>
<gene>
    <name evidence="2" type="ORF">DdX_05614</name>
</gene>
<reference evidence="2" key="1">
    <citation type="submission" date="2022-01" db="EMBL/GenBank/DDBJ databases">
        <title>Genome Sequence Resource for Two Populations of Ditylenchus destructor, the Migratory Endoparasitic Phytonematode.</title>
        <authorList>
            <person name="Zhang H."/>
            <person name="Lin R."/>
            <person name="Xie B."/>
        </authorList>
    </citation>
    <scope>NUCLEOTIDE SEQUENCE</scope>
    <source>
        <strain evidence="2">BazhouSP</strain>
    </source>
</reference>
<name>A0AAD4N9I9_9BILA</name>
<dbReference type="Gene3D" id="2.60.40.150">
    <property type="entry name" value="C2 domain"/>
    <property type="match status" value="1"/>
</dbReference>
<dbReference type="GO" id="GO:0030424">
    <property type="term" value="C:axon"/>
    <property type="evidence" value="ECO:0007669"/>
    <property type="project" value="TreeGrafter"/>
</dbReference>
<dbReference type="GO" id="GO:0005886">
    <property type="term" value="C:plasma membrane"/>
    <property type="evidence" value="ECO:0007669"/>
    <property type="project" value="TreeGrafter"/>
</dbReference>
<dbReference type="GO" id="GO:0000149">
    <property type="term" value="F:SNARE binding"/>
    <property type="evidence" value="ECO:0007669"/>
    <property type="project" value="TreeGrafter"/>
</dbReference>
<evidence type="ECO:0000313" key="2">
    <source>
        <dbReference type="EMBL" id="KAI1720231.1"/>
    </source>
</evidence>
<keyword evidence="3" id="KW-1185">Reference proteome</keyword>
<evidence type="ECO:0000313" key="3">
    <source>
        <dbReference type="Proteomes" id="UP001201812"/>
    </source>
</evidence>
<accession>A0AAD4N9I9</accession>
<dbReference type="GO" id="GO:0048791">
    <property type="term" value="P:calcium ion-regulated exocytosis of neurotransmitter"/>
    <property type="evidence" value="ECO:0007669"/>
    <property type="project" value="TreeGrafter"/>
</dbReference>
<dbReference type="SMART" id="SM00239">
    <property type="entry name" value="C2"/>
    <property type="match status" value="1"/>
</dbReference>
<dbReference type="AlphaFoldDB" id="A0AAD4N9I9"/>
<dbReference type="EMBL" id="JAKKPZ010000006">
    <property type="protein sequence ID" value="KAI1720231.1"/>
    <property type="molecule type" value="Genomic_DNA"/>
</dbReference>
<sequence length="194" mass="21912">MNNNCTNKKTSFNQVVISTPPPTLSPYRHVQPSAFKTKLTNSIPWKSASQQLIDTLKPESVQEYRGRLNFSFSYDPESTTLYLHVLEAMDLPVRDVTGSSDPYVRAFLLEDAANWKRTQVFRRNLNPKFQQILAFPAIHCSVGVKESSLKGDTSVGTREPKSEPGKARGLRVALKYAHSSSTLFQSNFLSFWTH</sequence>
<feature type="domain" description="C2" evidence="1">
    <location>
        <begin position="64"/>
        <end position="193"/>
    </location>
</feature>
<dbReference type="InterPro" id="IPR000008">
    <property type="entry name" value="C2_dom"/>
</dbReference>
<organism evidence="2 3">
    <name type="scientific">Ditylenchus destructor</name>
    <dbReference type="NCBI Taxonomy" id="166010"/>
    <lineage>
        <taxon>Eukaryota</taxon>
        <taxon>Metazoa</taxon>
        <taxon>Ecdysozoa</taxon>
        <taxon>Nematoda</taxon>
        <taxon>Chromadorea</taxon>
        <taxon>Rhabditida</taxon>
        <taxon>Tylenchina</taxon>
        <taxon>Tylenchomorpha</taxon>
        <taxon>Sphaerularioidea</taxon>
        <taxon>Anguinidae</taxon>
        <taxon>Anguininae</taxon>
        <taxon>Ditylenchus</taxon>
    </lineage>
</organism>
<dbReference type="GO" id="GO:0006906">
    <property type="term" value="P:vesicle fusion"/>
    <property type="evidence" value="ECO:0007669"/>
    <property type="project" value="TreeGrafter"/>
</dbReference>
<dbReference type="SUPFAM" id="SSF49562">
    <property type="entry name" value="C2 domain (Calcium/lipid-binding domain, CaLB)"/>
    <property type="match status" value="1"/>
</dbReference>
<dbReference type="GO" id="GO:0005544">
    <property type="term" value="F:calcium-dependent phospholipid binding"/>
    <property type="evidence" value="ECO:0007669"/>
    <property type="project" value="TreeGrafter"/>
</dbReference>
<protein>
    <submittedName>
        <fullName evidence="2">C2 domain-containing protein</fullName>
    </submittedName>
</protein>
<dbReference type="GO" id="GO:0005509">
    <property type="term" value="F:calcium ion binding"/>
    <property type="evidence" value="ECO:0007669"/>
    <property type="project" value="TreeGrafter"/>
</dbReference>
<proteinExistence type="predicted"/>
<dbReference type="PANTHER" id="PTHR10024">
    <property type="entry name" value="SYNAPTOTAGMIN"/>
    <property type="match status" value="1"/>
</dbReference>
<evidence type="ECO:0000259" key="1">
    <source>
        <dbReference type="PROSITE" id="PS50004"/>
    </source>
</evidence>
<dbReference type="GO" id="GO:0030276">
    <property type="term" value="F:clathrin binding"/>
    <property type="evidence" value="ECO:0007669"/>
    <property type="project" value="TreeGrafter"/>
</dbReference>
<dbReference type="PANTHER" id="PTHR10024:SF344">
    <property type="entry name" value="SYNAPTOTAGMIN-7"/>
    <property type="match status" value="1"/>
</dbReference>
<dbReference type="GO" id="GO:0001786">
    <property type="term" value="F:phosphatidylserine binding"/>
    <property type="evidence" value="ECO:0007669"/>
    <property type="project" value="TreeGrafter"/>
</dbReference>
<dbReference type="Pfam" id="PF00168">
    <property type="entry name" value="C2"/>
    <property type="match status" value="1"/>
</dbReference>
<dbReference type="PROSITE" id="PS50004">
    <property type="entry name" value="C2"/>
    <property type="match status" value="1"/>
</dbReference>